<reference evidence="3" key="2">
    <citation type="journal article" date="2021" name="PeerJ">
        <title>Extensive microbial diversity within the chicken gut microbiome revealed by metagenomics and culture.</title>
        <authorList>
            <person name="Gilroy R."/>
            <person name="Ravi A."/>
            <person name="Getino M."/>
            <person name="Pursley I."/>
            <person name="Horton D.L."/>
            <person name="Alikhan N.F."/>
            <person name="Baker D."/>
            <person name="Gharbi K."/>
            <person name="Hall N."/>
            <person name="Watson M."/>
            <person name="Adriaenssens E.M."/>
            <person name="Foster-Nyarko E."/>
            <person name="Jarju S."/>
            <person name="Secka A."/>
            <person name="Antonio M."/>
            <person name="Oren A."/>
            <person name="Chaudhuri R.R."/>
            <person name="La Ragione R."/>
            <person name="Hildebrand F."/>
            <person name="Pallen M.J."/>
        </authorList>
    </citation>
    <scope>NUCLEOTIDE SEQUENCE</scope>
    <source>
        <strain evidence="3">CHK181-108</strain>
    </source>
</reference>
<comment type="caution">
    <text evidence="3">The sequence shown here is derived from an EMBL/GenBank/DDBJ whole genome shotgun (WGS) entry which is preliminary data.</text>
</comment>
<sequence>MKLGMYKRKNHFRMPSEPPETLGEAMLHERLRQRMTQADMAELLGTWQNRVSEYENDKRTPSKRTLRKFIKELSLWPWSGELWQLYDKAYKKAEYNKKNKLDSLS</sequence>
<evidence type="ECO:0000256" key="1">
    <source>
        <dbReference type="SAM" id="MobiDB-lite"/>
    </source>
</evidence>
<dbReference type="InterPro" id="IPR001387">
    <property type="entry name" value="Cro/C1-type_HTH"/>
</dbReference>
<organism evidence="3 4">
    <name type="scientific">Candidatus Ornithomonoglobus intestinigallinarum</name>
    <dbReference type="NCBI Taxonomy" id="2840894"/>
    <lineage>
        <taxon>Bacteria</taxon>
        <taxon>Bacillati</taxon>
        <taxon>Bacillota</taxon>
        <taxon>Clostridia</taxon>
        <taxon>Candidatus Ornithomonoglobus</taxon>
    </lineage>
</organism>
<dbReference type="AlphaFoldDB" id="A0A9D1KPF0"/>
<dbReference type="PROSITE" id="PS50943">
    <property type="entry name" value="HTH_CROC1"/>
    <property type="match status" value="1"/>
</dbReference>
<dbReference type="SUPFAM" id="SSF47413">
    <property type="entry name" value="lambda repressor-like DNA-binding domains"/>
    <property type="match status" value="1"/>
</dbReference>
<reference evidence="3" key="1">
    <citation type="submission" date="2020-10" db="EMBL/GenBank/DDBJ databases">
        <authorList>
            <person name="Gilroy R."/>
        </authorList>
    </citation>
    <scope>NUCLEOTIDE SEQUENCE</scope>
    <source>
        <strain evidence="3">CHK181-108</strain>
    </source>
</reference>
<dbReference type="GO" id="GO:0003677">
    <property type="term" value="F:DNA binding"/>
    <property type="evidence" value="ECO:0007669"/>
    <property type="project" value="InterPro"/>
</dbReference>
<dbReference type="EMBL" id="DVLU01000064">
    <property type="protein sequence ID" value="HIT85518.1"/>
    <property type="molecule type" value="Genomic_DNA"/>
</dbReference>
<proteinExistence type="predicted"/>
<protein>
    <submittedName>
        <fullName evidence="3">Helix-turn-helix transcriptional regulator</fullName>
    </submittedName>
</protein>
<accession>A0A9D1KPF0</accession>
<evidence type="ECO:0000313" key="3">
    <source>
        <dbReference type="EMBL" id="HIT85518.1"/>
    </source>
</evidence>
<name>A0A9D1KPF0_9FIRM</name>
<dbReference type="InterPro" id="IPR010982">
    <property type="entry name" value="Lambda_DNA-bd_dom_sf"/>
</dbReference>
<dbReference type="CDD" id="cd00093">
    <property type="entry name" value="HTH_XRE"/>
    <property type="match status" value="1"/>
</dbReference>
<dbReference type="SMART" id="SM00530">
    <property type="entry name" value="HTH_XRE"/>
    <property type="match status" value="1"/>
</dbReference>
<dbReference type="Pfam" id="PF01381">
    <property type="entry name" value="HTH_3"/>
    <property type="match status" value="1"/>
</dbReference>
<evidence type="ECO:0000313" key="4">
    <source>
        <dbReference type="Proteomes" id="UP000824165"/>
    </source>
</evidence>
<dbReference type="Gene3D" id="1.10.260.40">
    <property type="entry name" value="lambda repressor-like DNA-binding domains"/>
    <property type="match status" value="1"/>
</dbReference>
<dbReference type="Proteomes" id="UP000824165">
    <property type="component" value="Unassembled WGS sequence"/>
</dbReference>
<feature type="region of interest" description="Disordered" evidence="1">
    <location>
        <begin position="1"/>
        <end position="20"/>
    </location>
</feature>
<feature type="compositionally biased region" description="Basic residues" evidence="1">
    <location>
        <begin position="1"/>
        <end position="12"/>
    </location>
</feature>
<gene>
    <name evidence="3" type="ORF">IAA60_06390</name>
</gene>
<feature type="domain" description="HTH cro/C1-type" evidence="2">
    <location>
        <begin position="26"/>
        <end position="79"/>
    </location>
</feature>
<evidence type="ECO:0000259" key="2">
    <source>
        <dbReference type="PROSITE" id="PS50943"/>
    </source>
</evidence>